<proteinExistence type="predicted"/>
<evidence type="ECO:0000313" key="1">
    <source>
        <dbReference type="EMBL" id="TKD22326.1"/>
    </source>
</evidence>
<reference evidence="1 2" key="1">
    <citation type="submission" date="2019-04" db="EMBL/GenBank/DDBJ databases">
        <title>Draft Whole-Genome sequence of the purple photosynthetic bacterium Rhodobacter capsulatus SP108 with an indigenous class A beta-lactamase.</title>
        <authorList>
            <person name="Robertson S."/>
            <person name="Meyer T.E."/>
            <person name="Kyndt J.A."/>
        </authorList>
    </citation>
    <scope>NUCLEOTIDE SEQUENCE [LARGE SCALE GENOMIC DNA]</scope>
    <source>
        <strain evidence="1 2">SP108</strain>
    </source>
</reference>
<comment type="caution">
    <text evidence="1">The sequence shown here is derived from an EMBL/GenBank/DDBJ whole genome shotgun (WGS) entry which is preliminary data.</text>
</comment>
<dbReference type="Proteomes" id="UP000310597">
    <property type="component" value="Unassembled WGS sequence"/>
</dbReference>
<dbReference type="RefSeq" id="WP_136905593.1">
    <property type="nucleotide sequence ID" value="NZ_SWJZ01000021.1"/>
</dbReference>
<sequence>MRGGLDWPGLLRVGLKGLGLTPREFWRLTPAELAVMLGEAAGAPPLTRTRLAELAARFPDTPRAGDLKGGGDGRS</sequence>
<protein>
    <submittedName>
        <fullName evidence="1">Phage tail assembly chaperone</fullName>
    </submittedName>
</protein>
<name>A0A4U1JTD6_RHOCA</name>
<dbReference type="OrthoDB" id="7582980at2"/>
<evidence type="ECO:0000313" key="2">
    <source>
        <dbReference type="Proteomes" id="UP000310597"/>
    </source>
</evidence>
<dbReference type="InterPro" id="IPR011739">
    <property type="entry name" value="GTA_rcc01693"/>
</dbReference>
<dbReference type="NCBIfam" id="TIGR02216">
    <property type="entry name" value="phage_TIGR02216"/>
    <property type="match status" value="1"/>
</dbReference>
<dbReference type="AlphaFoldDB" id="A0A4U1JTD6"/>
<dbReference type="EMBL" id="SWJZ01000021">
    <property type="protein sequence ID" value="TKD22326.1"/>
    <property type="molecule type" value="Genomic_DNA"/>
</dbReference>
<organism evidence="1 2">
    <name type="scientific">Rhodobacter capsulatus</name>
    <name type="common">Rhodopseudomonas capsulata</name>
    <dbReference type="NCBI Taxonomy" id="1061"/>
    <lineage>
        <taxon>Bacteria</taxon>
        <taxon>Pseudomonadati</taxon>
        <taxon>Pseudomonadota</taxon>
        <taxon>Alphaproteobacteria</taxon>
        <taxon>Rhodobacterales</taxon>
        <taxon>Rhodobacter group</taxon>
        <taxon>Rhodobacter</taxon>
    </lineage>
</organism>
<gene>
    <name evidence="1" type="ORF">FBT96_07015</name>
</gene>
<accession>A0A4U1JTD6</accession>
<dbReference type="Pfam" id="PF09550">
    <property type="entry name" value="Phage_TAC_6"/>
    <property type="match status" value="1"/>
</dbReference>
<dbReference type="InterPro" id="IPR019056">
    <property type="entry name" value="Phage_TAC_6"/>
</dbReference>